<feature type="domain" description="Molybdopterin dinucleotide-binding" evidence="13">
    <location>
        <begin position="651"/>
        <end position="769"/>
    </location>
</feature>
<proteinExistence type="inferred from homology"/>
<dbReference type="Gene3D" id="2.40.40.20">
    <property type="match status" value="1"/>
</dbReference>
<dbReference type="GO" id="GO:0008863">
    <property type="term" value="F:formate dehydrogenase (NAD+) activity"/>
    <property type="evidence" value="ECO:0007669"/>
    <property type="project" value="InterPro"/>
</dbReference>
<dbReference type="SUPFAM" id="SSF53706">
    <property type="entry name" value="Formate dehydrogenase/DMSO reductase, domains 1-3"/>
    <property type="match status" value="1"/>
</dbReference>
<keyword evidence="5" id="KW-0479">Metal-binding</keyword>
<dbReference type="HOGENOM" id="CLU_000422_1_2_9"/>
<dbReference type="STRING" id="457570.Nther_2591"/>
<dbReference type="CDD" id="cd02792">
    <property type="entry name" value="MopB_CT_Formate-Dh-Na-like"/>
    <property type="match status" value="1"/>
</dbReference>
<dbReference type="Proteomes" id="UP000001683">
    <property type="component" value="Chromosome"/>
</dbReference>
<dbReference type="eggNOG" id="COG0243">
    <property type="taxonomic scope" value="Bacteria"/>
</dbReference>
<keyword evidence="7" id="KW-0574">Periplasm</keyword>
<evidence type="ECO:0000256" key="11">
    <source>
        <dbReference type="ARBA" id="ARBA00023014"/>
    </source>
</evidence>
<dbReference type="GO" id="GO:0042597">
    <property type="term" value="C:periplasmic space"/>
    <property type="evidence" value="ECO:0007669"/>
    <property type="project" value="UniProtKB-SubCell"/>
</dbReference>
<organism evidence="14 15">
    <name type="scientific">Natranaerobius thermophilus (strain ATCC BAA-1301 / DSM 18059 / JW/NM-WN-LF)</name>
    <dbReference type="NCBI Taxonomy" id="457570"/>
    <lineage>
        <taxon>Bacteria</taxon>
        <taxon>Bacillati</taxon>
        <taxon>Bacillota</taxon>
        <taxon>Clostridia</taxon>
        <taxon>Natranaerobiales</taxon>
        <taxon>Natranaerobiaceae</taxon>
        <taxon>Natranaerobius</taxon>
    </lineage>
</organism>
<dbReference type="Pfam" id="PF00384">
    <property type="entry name" value="Molybdopterin"/>
    <property type="match status" value="1"/>
</dbReference>
<dbReference type="PANTHER" id="PTHR43598">
    <property type="entry name" value="TUNGSTEN-CONTAINING FORMYLMETHANOFURAN DEHYDROGENASE 2 SUBUNIT B"/>
    <property type="match status" value="1"/>
</dbReference>
<evidence type="ECO:0000259" key="12">
    <source>
        <dbReference type="Pfam" id="PF00384"/>
    </source>
</evidence>
<dbReference type="InterPro" id="IPR006443">
    <property type="entry name" value="Formate-DH-alph_fdnG"/>
</dbReference>
<dbReference type="GO" id="GO:0009061">
    <property type="term" value="P:anaerobic respiration"/>
    <property type="evidence" value="ECO:0007669"/>
    <property type="project" value="TreeGrafter"/>
</dbReference>
<reference evidence="14 15" key="2">
    <citation type="journal article" date="2011" name="J. Bacteriol.">
        <title>Complete genome sequence of the anaerobic, halophilic alkalithermophile Natranaerobius thermophilus JW/NM-WN-LF.</title>
        <authorList>
            <person name="Zhao B."/>
            <person name="Mesbah N.M."/>
            <person name="Dalin E."/>
            <person name="Goodwin L."/>
            <person name="Nolan M."/>
            <person name="Pitluck S."/>
            <person name="Chertkov O."/>
            <person name="Brettin T.S."/>
            <person name="Han J."/>
            <person name="Larimer F.W."/>
            <person name="Land M.L."/>
            <person name="Hauser L."/>
            <person name="Kyrpides N."/>
            <person name="Wiegel J."/>
        </authorList>
    </citation>
    <scope>NUCLEOTIDE SEQUENCE [LARGE SCALE GENOMIC DNA]</scope>
    <source>
        <strain evidence="15">ATCC BAA-1301 / DSM 18059 / JW/NM-WN-LF</strain>
    </source>
</reference>
<name>B2A1V0_NATTJ</name>
<comment type="cofactor">
    <cofactor evidence="1">
        <name>[4Fe-4S] cluster</name>
        <dbReference type="ChEBI" id="CHEBI:49883"/>
    </cofactor>
</comment>
<keyword evidence="10" id="KW-0408">Iron</keyword>
<dbReference type="AlphaFoldDB" id="B2A1V0"/>
<evidence type="ECO:0000256" key="2">
    <source>
        <dbReference type="ARBA" id="ARBA00004418"/>
    </source>
</evidence>
<dbReference type="InterPro" id="IPR009010">
    <property type="entry name" value="Asp_de-COase-like_dom_sf"/>
</dbReference>
<dbReference type="GO" id="GO:0051539">
    <property type="term" value="F:4 iron, 4 sulfur cluster binding"/>
    <property type="evidence" value="ECO:0007669"/>
    <property type="project" value="UniProtKB-KW"/>
</dbReference>
<dbReference type="Pfam" id="PF01568">
    <property type="entry name" value="Molydop_binding"/>
    <property type="match status" value="1"/>
</dbReference>
<evidence type="ECO:0000313" key="15">
    <source>
        <dbReference type="Proteomes" id="UP000001683"/>
    </source>
</evidence>
<dbReference type="GO" id="GO:0030151">
    <property type="term" value="F:molybdenum ion binding"/>
    <property type="evidence" value="ECO:0007669"/>
    <property type="project" value="TreeGrafter"/>
</dbReference>
<dbReference type="GO" id="GO:0043546">
    <property type="term" value="F:molybdopterin cofactor binding"/>
    <property type="evidence" value="ECO:0007669"/>
    <property type="project" value="InterPro"/>
</dbReference>
<dbReference type="InParanoid" id="B2A1V0"/>
<comment type="similarity">
    <text evidence="3">Belongs to the prokaryotic molybdopterin-containing oxidoreductase family.</text>
</comment>
<keyword evidence="4" id="KW-0004">4Fe-4S</keyword>
<evidence type="ECO:0000256" key="8">
    <source>
        <dbReference type="ARBA" id="ARBA00022933"/>
    </source>
</evidence>
<dbReference type="EMBL" id="CP001034">
    <property type="protein sequence ID" value="ACB86147.1"/>
    <property type="molecule type" value="Genomic_DNA"/>
</dbReference>
<feature type="domain" description="Molybdopterin oxidoreductase" evidence="12">
    <location>
        <begin position="3"/>
        <end position="431"/>
    </location>
</feature>
<gene>
    <name evidence="14" type="ordered locus">Nther_2591</name>
</gene>
<evidence type="ECO:0000259" key="13">
    <source>
        <dbReference type="Pfam" id="PF01568"/>
    </source>
</evidence>
<evidence type="ECO:0000256" key="1">
    <source>
        <dbReference type="ARBA" id="ARBA00001966"/>
    </source>
</evidence>
<dbReference type="eggNOG" id="COG3383">
    <property type="taxonomic scope" value="Bacteria"/>
</dbReference>
<dbReference type="GO" id="GO:0047111">
    <property type="term" value="F:formate dehydrogenase (cytochrome-c-553) activity"/>
    <property type="evidence" value="ECO:0007669"/>
    <property type="project" value="InterPro"/>
</dbReference>
<dbReference type="Gene3D" id="3.40.228.10">
    <property type="entry name" value="Dimethylsulfoxide Reductase, domain 2"/>
    <property type="match status" value="2"/>
</dbReference>
<dbReference type="SUPFAM" id="SSF50692">
    <property type="entry name" value="ADC-like"/>
    <property type="match status" value="1"/>
</dbReference>
<dbReference type="NCBIfam" id="TIGR01553">
    <property type="entry name" value="formate-DH-alph"/>
    <property type="match status" value="1"/>
</dbReference>
<evidence type="ECO:0000256" key="4">
    <source>
        <dbReference type="ARBA" id="ARBA00022485"/>
    </source>
</evidence>
<reference evidence="14 15" key="1">
    <citation type="submission" date="2008-04" db="EMBL/GenBank/DDBJ databases">
        <title>Complete sequence of chromosome of Natranaerobius thermophilus JW/NM-WN-LF.</title>
        <authorList>
            <consortium name="US DOE Joint Genome Institute"/>
            <person name="Copeland A."/>
            <person name="Lucas S."/>
            <person name="Lapidus A."/>
            <person name="Glavina del Rio T."/>
            <person name="Dalin E."/>
            <person name="Tice H."/>
            <person name="Bruce D."/>
            <person name="Goodwin L."/>
            <person name="Pitluck S."/>
            <person name="Chertkov O."/>
            <person name="Brettin T."/>
            <person name="Detter J.C."/>
            <person name="Han C."/>
            <person name="Kuske C.R."/>
            <person name="Schmutz J."/>
            <person name="Larimer F."/>
            <person name="Land M."/>
            <person name="Hauser L."/>
            <person name="Kyrpides N."/>
            <person name="Lykidis A."/>
            <person name="Mesbah N.M."/>
            <person name="Wiegel J."/>
        </authorList>
    </citation>
    <scope>NUCLEOTIDE SEQUENCE [LARGE SCALE GENOMIC DNA]</scope>
    <source>
        <strain evidence="15">ATCC BAA-1301 / DSM 18059 / JW/NM-WN-LF</strain>
    </source>
</reference>
<dbReference type="GO" id="GO:0009055">
    <property type="term" value="F:electron transfer activity"/>
    <property type="evidence" value="ECO:0007669"/>
    <property type="project" value="InterPro"/>
</dbReference>
<dbReference type="InterPro" id="IPR006656">
    <property type="entry name" value="Mopterin_OxRdtase"/>
</dbReference>
<keyword evidence="6" id="KW-0732">Signal</keyword>
<comment type="subcellular location">
    <subcellularLocation>
        <location evidence="2">Periplasm</location>
    </subcellularLocation>
</comment>
<evidence type="ECO:0000256" key="7">
    <source>
        <dbReference type="ARBA" id="ARBA00022764"/>
    </source>
</evidence>
<evidence type="ECO:0000256" key="10">
    <source>
        <dbReference type="ARBA" id="ARBA00023004"/>
    </source>
</evidence>
<protein>
    <submittedName>
        <fullName evidence="14">Formate dehydrogenase</fullName>
        <ecNumber evidence="14">1.2.1.2</ecNumber>
    </submittedName>
</protein>
<evidence type="ECO:0000313" key="14">
    <source>
        <dbReference type="EMBL" id="ACB86147.1"/>
    </source>
</evidence>
<dbReference type="KEGG" id="nth:Nther_2591"/>
<dbReference type="InterPro" id="IPR006657">
    <property type="entry name" value="MoPterin_dinucl-bd_dom"/>
</dbReference>
<dbReference type="PANTHER" id="PTHR43598:SF1">
    <property type="entry name" value="FORMATE DEHYDROGENASE-O MAJOR SUBUNIT"/>
    <property type="match status" value="1"/>
</dbReference>
<dbReference type="Gene3D" id="3.40.50.740">
    <property type="match status" value="1"/>
</dbReference>
<keyword evidence="15" id="KW-1185">Reference proteome</keyword>
<accession>B2A1V0</accession>
<evidence type="ECO:0000256" key="5">
    <source>
        <dbReference type="ARBA" id="ARBA00022723"/>
    </source>
</evidence>
<keyword evidence="9 14" id="KW-0560">Oxidoreductase</keyword>
<dbReference type="FunFam" id="3.40.228.10:FF:000009">
    <property type="entry name" value="Formate dehydrogenase, alpha subunit, selenocysteine-containing"/>
    <property type="match status" value="1"/>
</dbReference>
<evidence type="ECO:0000256" key="6">
    <source>
        <dbReference type="ARBA" id="ARBA00022729"/>
    </source>
</evidence>
<keyword evidence="11" id="KW-0411">Iron-sulfur</keyword>
<dbReference type="EC" id="1.2.1.2" evidence="14"/>
<sequence length="780" mass="88235">MTNHWIDYQHSDVFMNIGLNTAENHPVSMKWIDKARQEKGAKLICVDPRITRTAAVADIYAPIRPGTNTAFLAGLINYALANEYYHEEYVKHYTNASYLIKEEFSFEDGMFTSPEEVNGDYYQRNENGEIITDPDLEDPNCVFQLLKDHYQRYDLDTVSEITGCPKDSLKEVAKTFCSTGEPAKAGNIMYAMGITQFTHGAQNVRSIAILQLLLGNMGIAGGGVNAQRGQSNVQGSTDMAMLYHIIPGYMGTPSAQLHPTFEDYKEQETPDSGYWENTPKFITSMLKAFWGDYATAGNDYCYDFMPKLDEKDRSHIGMFREMAEGNVEGMICWADNPAVSGPSTAHKRDYMGKLKWMVSIDIFENETAAFWKAPGVDPEEIDTEVFLLPAALHVEREGSISNSGRWIQWRNKAVNPPGEAKSDLEIVDLIYKNIKSKYEAENGVFPEPILNLNWDYGEPADPETVAKEINGFNTITGELIENFTHLQSNGSTASGNWLYCGYYNDHNAPPTKRRHREVQGIGLHPDWSFAWPLNRRVIYNRCAADPKGKPWNPETPLVWYENGQWKTNDVPDFNTDVPPEDTANTPFIMLPEGQGRLFGNVALVDGPFPEHYEPWESPVENIMSSTQFNPHVTEWYPDQRAEIDSEEYPYIATSYRITEHYQTGMMTRNMPWLYETMPDIFVEISKSLADKLGITKGESVEVITPRGKYQAGTCITNRIRPIQVNGRKLEMVGLLWHWGYQGAAKGAVANDVSPSIGDANTTIPEYKAFLCNIRKVNNYD</sequence>
<evidence type="ECO:0000256" key="3">
    <source>
        <dbReference type="ARBA" id="ARBA00010312"/>
    </source>
</evidence>
<evidence type="ECO:0000256" key="9">
    <source>
        <dbReference type="ARBA" id="ARBA00023002"/>
    </source>
</evidence>
<keyword evidence="8" id="KW-0712">Selenocysteine</keyword>